<dbReference type="InterPro" id="IPR036987">
    <property type="entry name" value="SRA-YDG_sf"/>
</dbReference>
<dbReference type="InterPro" id="IPR046341">
    <property type="entry name" value="SET_dom_sf"/>
</dbReference>
<feature type="domain" description="SET" evidence="5">
    <location>
        <begin position="188"/>
        <end position="337"/>
    </location>
</feature>
<feature type="domain" description="YDG" evidence="6">
    <location>
        <begin position="37"/>
        <end position="190"/>
    </location>
</feature>
<comment type="subcellular location">
    <subcellularLocation>
        <location evidence="1">Chromosome</location>
        <location evidence="1">Centromere</location>
    </subcellularLocation>
    <subcellularLocation>
        <location evidence="4">Nucleus</location>
    </subcellularLocation>
</comment>
<dbReference type="Proteomes" id="UP000436088">
    <property type="component" value="Unassembled WGS sequence"/>
</dbReference>
<evidence type="ECO:0000259" key="5">
    <source>
        <dbReference type="PROSITE" id="PS50280"/>
    </source>
</evidence>
<dbReference type="GO" id="GO:0042054">
    <property type="term" value="F:histone methyltransferase activity"/>
    <property type="evidence" value="ECO:0007669"/>
    <property type="project" value="InterPro"/>
</dbReference>
<dbReference type="InterPro" id="IPR003105">
    <property type="entry name" value="SRA_YDG"/>
</dbReference>
<dbReference type="Gene3D" id="2.30.280.10">
    <property type="entry name" value="SRA-YDG"/>
    <property type="match status" value="1"/>
</dbReference>
<comment type="caution">
    <text evidence="7">The sequence shown here is derived from an EMBL/GenBank/DDBJ whole genome shotgun (WGS) entry which is preliminary data.</text>
</comment>
<organism evidence="7 8">
    <name type="scientific">Hibiscus syriacus</name>
    <name type="common">Rose of Sharon</name>
    <dbReference type="NCBI Taxonomy" id="106335"/>
    <lineage>
        <taxon>Eukaryota</taxon>
        <taxon>Viridiplantae</taxon>
        <taxon>Streptophyta</taxon>
        <taxon>Embryophyta</taxon>
        <taxon>Tracheophyta</taxon>
        <taxon>Spermatophyta</taxon>
        <taxon>Magnoliopsida</taxon>
        <taxon>eudicotyledons</taxon>
        <taxon>Gunneridae</taxon>
        <taxon>Pentapetalae</taxon>
        <taxon>rosids</taxon>
        <taxon>malvids</taxon>
        <taxon>Malvales</taxon>
        <taxon>Malvaceae</taxon>
        <taxon>Malvoideae</taxon>
        <taxon>Hibiscus</taxon>
    </lineage>
</organism>
<evidence type="ECO:0000313" key="7">
    <source>
        <dbReference type="EMBL" id="KAE8663094.1"/>
    </source>
</evidence>
<dbReference type="InterPro" id="IPR007728">
    <property type="entry name" value="Pre-SET_dom"/>
</dbReference>
<name>A0A6A2Y3W6_HIBSY</name>
<dbReference type="SUPFAM" id="SSF82199">
    <property type="entry name" value="SET domain"/>
    <property type="match status" value="1"/>
</dbReference>
<dbReference type="Pfam" id="PF02182">
    <property type="entry name" value="SAD_SRA"/>
    <property type="match status" value="1"/>
</dbReference>
<dbReference type="SMART" id="SM00468">
    <property type="entry name" value="PreSET"/>
    <property type="match status" value="1"/>
</dbReference>
<dbReference type="GO" id="GO:0008270">
    <property type="term" value="F:zinc ion binding"/>
    <property type="evidence" value="ECO:0007669"/>
    <property type="project" value="InterPro"/>
</dbReference>
<reference evidence="7" key="1">
    <citation type="submission" date="2019-09" db="EMBL/GenBank/DDBJ databases">
        <title>Draft genome information of white flower Hibiscus syriacus.</title>
        <authorList>
            <person name="Kim Y.-M."/>
        </authorList>
    </citation>
    <scope>NUCLEOTIDE SEQUENCE [LARGE SCALE GENOMIC DNA]</scope>
    <source>
        <strain evidence="7">YM2019G1</strain>
    </source>
</reference>
<evidence type="ECO:0000256" key="2">
    <source>
        <dbReference type="ARBA" id="ARBA00022454"/>
    </source>
</evidence>
<dbReference type="SUPFAM" id="SSF88697">
    <property type="entry name" value="PUA domain-like"/>
    <property type="match status" value="1"/>
</dbReference>
<dbReference type="PANTHER" id="PTHR45660:SF73">
    <property type="entry name" value="HISTONE-LYSINE N-METHYLTRANSFERASE, H3 LYSINE-9 SPECIFIC SUVH1"/>
    <property type="match status" value="1"/>
</dbReference>
<evidence type="ECO:0000256" key="4">
    <source>
        <dbReference type="PROSITE-ProRule" id="PRU00358"/>
    </source>
</evidence>
<dbReference type="SMART" id="SM00317">
    <property type="entry name" value="SET"/>
    <property type="match status" value="1"/>
</dbReference>
<dbReference type="PROSITE" id="PS51015">
    <property type="entry name" value="YDG"/>
    <property type="match status" value="1"/>
</dbReference>
<evidence type="ECO:0000259" key="6">
    <source>
        <dbReference type="PROSITE" id="PS51015"/>
    </source>
</evidence>
<keyword evidence="3 4" id="KW-0539">Nucleus</keyword>
<dbReference type="InterPro" id="IPR051357">
    <property type="entry name" value="H3K9_HMTase_SUVAR3-9"/>
</dbReference>
<evidence type="ECO:0000313" key="8">
    <source>
        <dbReference type="Proteomes" id="UP000436088"/>
    </source>
</evidence>
<dbReference type="GO" id="GO:0000775">
    <property type="term" value="C:chromosome, centromeric region"/>
    <property type="evidence" value="ECO:0007669"/>
    <property type="project" value="UniProtKB-SubCell"/>
</dbReference>
<evidence type="ECO:0000256" key="1">
    <source>
        <dbReference type="ARBA" id="ARBA00004584"/>
    </source>
</evidence>
<dbReference type="GO" id="GO:0032259">
    <property type="term" value="P:methylation"/>
    <property type="evidence" value="ECO:0007669"/>
    <property type="project" value="UniProtKB-KW"/>
</dbReference>
<dbReference type="Gene3D" id="2.170.270.10">
    <property type="entry name" value="SET domain"/>
    <property type="match status" value="2"/>
</dbReference>
<dbReference type="GO" id="GO:0003690">
    <property type="term" value="F:double-stranded DNA binding"/>
    <property type="evidence" value="ECO:0007669"/>
    <property type="project" value="TreeGrafter"/>
</dbReference>
<dbReference type="InterPro" id="IPR001214">
    <property type="entry name" value="SET_dom"/>
</dbReference>
<dbReference type="Pfam" id="PF00856">
    <property type="entry name" value="SET"/>
    <property type="match status" value="1"/>
</dbReference>
<accession>A0A6A2Y3W6</accession>
<dbReference type="GO" id="GO:0005634">
    <property type="term" value="C:nucleus"/>
    <property type="evidence" value="ECO:0007669"/>
    <property type="project" value="UniProtKB-SubCell"/>
</dbReference>
<dbReference type="InterPro" id="IPR015947">
    <property type="entry name" value="PUA-like_sf"/>
</dbReference>
<dbReference type="AlphaFoldDB" id="A0A6A2Y3W6"/>
<sequence>MEDSVEPLSGIIKRSVLKASNIMMSKEVRTNARKKTGVVPGVEIGDIFFFRLKLCLVGLHAQCMPGIDPMPMKGDLERERVVVSIVSSGGYDDDVEDPDVLVYTGHGGNANGDKEASNQKLVMGNLALERILHRSNEKWKGGLSSRDGLILPDLTSGAESIPVSLVNEVDDEKGPAHFHLFIYYQYSKSFKLLQPSFGCDYRKACLAENSNCCCIKKNGGTFIYEYAGEVIDEINTRHDGRDGESNEYIFQTNRVYEPFKWNYETELVGEESSDAAEDYDISYPLTIGSKNSGNVARFMNHSCSPNIFWQPIMYEHNNEVLLHIAFFAKRHIPPMTG</sequence>
<dbReference type="PANTHER" id="PTHR45660">
    <property type="entry name" value="HISTONE-LYSINE N-METHYLTRANSFERASE SETMAR"/>
    <property type="match status" value="1"/>
</dbReference>
<protein>
    <submittedName>
        <fullName evidence="7">Histone-lysine N-methyltransferase, H3 lysine-9 specific SUVH1</fullName>
    </submittedName>
</protein>
<gene>
    <name evidence="7" type="ORF">F3Y22_tig00113123pilonHSYRG00292</name>
</gene>
<evidence type="ECO:0000256" key="3">
    <source>
        <dbReference type="ARBA" id="ARBA00023242"/>
    </source>
</evidence>
<dbReference type="PROSITE" id="PS50280">
    <property type="entry name" value="SET"/>
    <property type="match status" value="1"/>
</dbReference>
<keyword evidence="8" id="KW-1185">Reference proteome</keyword>
<dbReference type="SMART" id="SM00466">
    <property type="entry name" value="SRA"/>
    <property type="match status" value="1"/>
</dbReference>
<proteinExistence type="predicted"/>
<dbReference type="EMBL" id="VEPZ02001692">
    <property type="protein sequence ID" value="KAE8663094.1"/>
    <property type="molecule type" value="Genomic_DNA"/>
</dbReference>
<keyword evidence="2" id="KW-0158">Chromosome</keyword>